<evidence type="ECO:0000313" key="2">
    <source>
        <dbReference type="EMBL" id="MFC5528372.1"/>
    </source>
</evidence>
<proteinExistence type="predicted"/>
<dbReference type="Proteomes" id="UP001596108">
    <property type="component" value="Unassembled WGS sequence"/>
</dbReference>
<dbReference type="GO" id="GO:0016787">
    <property type="term" value="F:hydrolase activity"/>
    <property type="evidence" value="ECO:0007669"/>
    <property type="project" value="UniProtKB-KW"/>
</dbReference>
<evidence type="ECO:0000259" key="1">
    <source>
        <dbReference type="Pfam" id="PF00561"/>
    </source>
</evidence>
<name>A0ABW0QXR9_9BACL</name>
<dbReference type="Pfam" id="PF00561">
    <property type="entry name" value="Abhydrolase_1"/>
    <property type="match status" value="1"/>
</dbReference>
<dbReference type="InterPro" id="IPR000073">
    <property type="entry name" value="AB_hydrolase_1"/>
</dbReference>
<dbReference type="PRINTS" id="PR00412">
    <property type="entry name" value="EPOXHYDRLASE"/>
</dbReference>
<dbReference type="EMBL" id="JBHSNC010000010">
    <property type="protein sequence ID" value="MFC5528372.1"/>
    <property type="molecule type" value="Genomic_DNA"/>
</dbReference>
<gene>
    <name evidence="2" type="ORF">ACFPQ4_02765</name>
</gene>
<dbReference type="InterPro" id="IPR000639">
    <property type="entry name" value="Epox_hydrolase-like"/>
</dbReference>
<evidence type="ECO:0000313" key="3">
    <source>
        <dbReference type="Proteomes" id="UP001596108"/>
    </source>
</evidence>
<dbReference type="PRINTS" id="PR00111">
    <property type="entry name" value="ABHYDROLASE"/>
</dbReference>
<accession>A0ABW0QXR9</accession>
<comment type="caution">
    <text evidence="2">The sequence shown here is derived from an EMBL/GenBank/DDBJ whole genome shotgun (WGS) entry which is preliminary data.</text>
</comment>
<dbReference type="PANTHER" id="PTHR43798:SF33">
    <property type="entry name" value="HYDROLASE, PUTATIVE (AFU_ORTHOLOGUE AFUA_2G14860)-RELATED"/>
    <property type="match status" value="1"/>
</dbReference>
<dbReference type="InterPro" id="IPR050266">
    <property type="entry name" value="AB_hydrolase_sf"/>
</dbReference>
<protein>
    <submittedName>
        <fullName evidence="2">Alpha/beta fold hydrolase</fullName>
    </submittedName>
</protein>
<dbReference type="SUPFAM" id="SSF53474">
    <property type="entry name" value="alpha/beta-Hydrolases"/>
    <property type="match status" value="1"/>
</dbReference>
<dbReference type="PANTHER" id="PTHR43798">
    <property type="entry name" value="MONOACYLGLYCEROL LIPASE"/>
    <property type="match status" value="1"/>
</dbReference>
<organism evidence="2 3">
    <name type="scientific">Cohnella yongneupensis</name>
    <dbReference type="NCBI Taxonomy" id="425006"/>
    <lineage>
        <taxon>Bacteria</taxon>
        <taxon>Bacillati</taxon>
        <taxon>Bacillota</taxon>
        <taxon>Bacilli</taxon>
        <taxon>Bacillales</taxon>
        <taxon>Paenibacillaceae</taxon>
        <taxon>Cohnella</taxon>
    </lineage>
</organism>
<dbReference type="RefSeq" id="WP_378110205.1">
    <property type="nucleotide sequence ID" value="NZ_JBHSNC010000010.1"/>
</dbReference>
<dbReference type="InterPro" id="IPR029058">
    <property type="entry name" value="AB_hydrolase_fold"/>
</dbReference>
<sequence>MKKKSLEMNGKNIAYLEEGNPQNPCVLLLHGWPETSLAWKDIIPFIVDSGYRAIAPDLPGFGQSESFDLELTLDRYVEFIGSFMQQLSLTHVHLFLHDWGGVVGLKWASENPSQVLSLFLGDTLYTHYAKWHPLGEKFRIPQVGEQYMAGFANRESWNATMKKEIPTVANEVLEDFYQIFTTPKGLEVSLQLYRNTNFDELESEAGKLSRIIAPVTIVWGDNDHFTPKDIAFVIKENELPQSEVHIIPGAGHFIHLECPEKVQPFVKLHLDKMKHENDT</sequence>
<keyword evidence="3" id="KW-1185">Reference proteome</keyword>
<feature type="domain" description="AB hydrolase-1" evidence="1">
    <location>
        <begin position="24"/>
        <end position="257"/>
    </location>
</feature>
<reference evidence="3" key="1">
    <citation type="journal article" date="2019" name="Int. J. Syst. Evol. Microbiol.">
        <title>The Global Catalogue of Microorganisms (GCM) 10K type strain sequencing project: providing services to taxonomists for standard genome sequencing and annotation.</title>
        <authorList>
            <consortium name="The Broad Institute Genomics Platform"/>
            <consortium name="The Broad Institute Genome Sequencing Center for Infectious Disease"/>
            <person name="Wu L."/>
            <person name="Ma J."/>
        </authorList>
    </citation>
    <scope>NUCLEOTIDE SEQUENCE [LARGE SCALE GENOMIC DNA]</scope>
    <source>
        <strain evidence="3">CGMCC 1.18578</strain>
    </source>
</reference>
<dbReference type="Gene3D" id="3.40.50.1820">
    <property type="entry name" value="alpha/beta hydrolase"/>
    <property type="match status" value="1"/>
</dbReference>
<keyword evidence="2" id="KW-0378">Hydrolase</keyword>